<dbReference type="InterPro" id="IPR005955">
    <property type="entry name" value="GST_Zeta"/>
</dbReference>
<dbReference type="GO" id="GO:0006749">
    <property type="term" value="P:glutathione metabolic process"/>
    <property type="evidence" value="ECO:0007669"/>
    <property type="project" value="TreeGrafter"/>
</dbReference>
<evidence type="ECO:0000256" key="1">
    <source>
        <dbReference type="ARBA" id="ARBA00010007"/>
    </source>
</evidence>
<organism evidence="4 5">
    <name type="scientific">Xanthobacter dioxanivorans</name>
    <dbReference type="NCBI Taxonomy" id="2528964"/>
    <lineage>
        <taxon>Bacteria</taxon>
        <taxon>Pseudomonadati</taxon>
        <taxon>Pseudomonadota</taxon>
        <taxon>Alphaproteobacteria</taxon>
        <taxon>Hyphomicrobiales</taxon>
        <taxon>Xanthobacteraceae</taxon>
        <taxon>Xanthobacter</taxon>
    </lineage>
</organism>
<dbReference type="PANTHER" id="PTHR42673">
    <property type="entry name" value="MALEYLACETOACETATE ISOMERASE"/>
    <property type="match status" value="1"/>
</dbReference>
<dbReference type="AlphaFoldDB" id="A0A974SGK9"/>
<sequence length="211" mass="23042">MTLRMYGFWRSIASFRLRVALNLKGLAFEEESVDILHGSQFTAAYDKVNPAHSVPSLVEEDGHVLLQSLAILEYLEETRPRPPLLPAAPRERAYARALALATVADTHPLMVPRVRSHLAAAFGADEAAVNAWVRHWVGEGMGAYERLLSRRPPAPFALGAAPGIADICIAGHAMSAQLFAMDLEPYPVFKTLTERCFALPAFASARPPGAR</sequence>
<dbReference type="InterPro" id="IPR010987">
    <property type="entry name" value="Glutathione-S-Trfase_C-like"/>
</dbReference>
<gene>
    <name evidence="4" type="primary">maiA</name>
    <name evidence="4" type="ORF">EZH22_20070</name>
</gene>
<dbReference type="Gene3D" id="3.40.30.10">
    <property type="entry name" value="Glutaredoxin"/>
    <property type="match status" value="1"/>
</dbReference>
<dbReference type="PANTHER" id="PTHR42673:SF4">
    <property type="entry name" value="MALEYLACETOACETATE ISOMERASE"/>
    <property type="match status" value="1"/>
</dbReference>
<dbReference type="InterPro" id="IPR036282">
    <property type="entry name" value="Glutathione-S-Trfase_C_sf"/>
</dbReference>
<dbReference type="EMBL" id="CP063362">
    <property type="protein sequence ID" value="QRG05366.1"/>
    <property type="molecule type" value="Genomic_DNA"/>
</dbReference>
<evidence type="ECO:0000259" key="3">
    <source>
        <dbReference type="PROSITE" id="PS50405"/>
    </source>
</evidence>
<dbReference type="SUPFAM" id="SSF47616">
    <property type="entry name" value="GST C-terminal domain-like"/>
    <property type="match status" value="1"/>
</dbReference>
<dbReference type="SFLD" id="SFLDG00358">
    <property type="entry name" value="Main_(cytGST)"/>
    <property type="match status" value="1"/>
</dbReference>
<dbReference type="Pfam" id="PF02798">
    <property type="entry name" value="GST_N"/>
    <property type="match status" value="1"/>
</dbReference>
<proteinExistence type="inferred from homology"/>
<keyword evidence="4" id="KW-0413">Isomerase</keyword>
<dbReference type="PROSITE" id="PS50405">
    <property type="entry name" value="GST_CTER"/>
    <property type="match status" value="1"/>
</dbReference>
<evidence type="ECO:0000313" key="5">
    <source>
        <dbReference type="Proteomes" id="UP000596427"/>
    </source>
</evidence>
<dbReference type="Gene3D" id="1.20.1050.10">
    <property type="match status" value="1"/>
</dbReference>
<dbReference type="GO" id="GO:0016034">
    <property type="term" value="F:maleylacetoacetate isomerase activity"/>
    <property type="evidence" value="ECO:0007669"/>
    <property type="project" value="UniProtKB-EC"/>
</dbReference>
<comment type="similarity">
    <text evidence="1">Belongs to the GST superfamily. Zeta family.</text>
</comment>
<dbReference type="InterPro" id="IPR036249">
    <property type="entry name" value="Thioredoxin-like_sf"/>
</dbReference>
<accession>A0A974SGK9</accession>
<feature type="domain" description="GST N-terminal" evidence="2">
    <location>
        <begin position="1"/>
        <end position="83"/>
    </location>
</feature>
<reference evidence="4 5" key="1">
    <citation type="submission" date="2020-10" db="EMBL/GenBank/DDBJ databases">
        <title>Degradation of 1,4-Dioxane by Xanthobacter sp. YN2, via a Novel Group-2 Soluble Di-Iron Monooxygenase.</title>
        <authorList>
            <person name="Ma F."/>
            <person name="Wang Y."/>
            <person name="Yang J."/>
            <person name="Guo H."/>
            <person name="Su D."/>
            <person name="Yu L."/>
        </authorList>
    </citation>
    <scope>NUCLEOTIDE SEQUENCE [LARGE SCALE GENOMIC DNA]</scope>
    <source>
        <strain evidence="4 5">YN2</strain>
    </source>
</reference>
<dbReference type="GO" id="GO:0004364">
    <property type="term" value="F:glutathione transferase activity"/>
    <property type="evidence" value="ECO:0007669"/>
    <property type="project" value="TreeGrafter"/>
</dbReference>
<feature type="domain" description="GST C-terminal" evidence="3">
    <location>
        <begin position="88"/>
        <end position="211"/>
    </location>
</feature>
<dbReference type="EC" id="5.2.1.2" evidence="4"/>
<dbReference type="GO" id="GO:0005737">
    <property type="term" value="C:cytoplasm"/>
    <property type="evidence" value="ECO:0007669"/>
    <property type="project" value="InterPro"/>
</dbReference>
<evidence type="ECO:0000313" key="4">
    <source>
        <dbReference type="EMBL" id="QRG05366.1"/>
    </source>
</evidence>
<dbReference type="Proteomes" id="UP000596427">
    <property type="component" value="Chromosome"/>
</dbReference>
<keyword evidence="5" id="KW-1185">Reference proteome</keyword>
<dbReference type="NCBIfam" id="TIGR01262">
    <property type="entry name" value="maiA"/>
    <property type="match status" value="1"/>
</dbReference>
<dbReference type="SUPFAM" id="SSF52833">
    <property type="entry name" value="Thioredoxin-like"/>
    <property type="match status" value="1"/>
</dbReference>
<dbReference type="PROSITE" id="PS50404">
    <property type="entry name" value="GST_NTER"/>
    <property type="match status" value="1"/>
</dbReference>
<dbReference type="InterPro" id="IPR040079">
    <property type="entry name" value="Glutathione_S-Trfase"/>
</dbReference>
<protein>
    <submittedName>
        <fullName evidence="4">Maleylacetoacetate isomerase</fullName>
        <ecNumber evidence="4">5.2.1.2</ecNumber>
    </submittedName>
</protein>
<dbReference type="SFLD" id="SFLDS00019">
    <property type="entry name" value="Glutathione_Transferase_(cytos"/>
    <property type="match status" value="1"/>
</dbReference>
<evidence type="ECO:0000259" key="2">
    <source>
        <dbReference type="PROSITE" id="PS50404"/>
    </source>
</evidence>
<dbReference type="KEGG" id="xdi:EZH22_20070"/>
<dbReference type="RefSeq" id="WP_203192233.1">
    <property type="nucleotide sequence ID" value="NZ_CP063362.1"/>
</dbReference>
<dbReference type="GO" id="GO:0006559">
    <property type="term" value="P:L-phenylalanine catabolic process"/>
    <property type="evidence" value="ECO:0007669"/>
    <property type="project" value="TreeGrafter"/>
</dbReference>
<dbReference type="InterPro" id="IPR004045">
    <property type="entry name" value="Glutathione_S-Trfase_N"/>
</dbReference>
<name>A0A974SGK9_9HYPH</name>